<keyword evidence="4" id="KW-1185">Reference proteome</keyword>
<feature type="compositionally biased region" description="Basic residues" evidence="1">
    <location>
        <begin position="2755"/>
        <end position="2771"/>
    </location>
</feature>
<feature type="compositionally biased region" description="Basic and acidic residues" evidence="1">
    <location>
        <begin position="2005"/>
        <end position="2062"/>
    </location>
</feature>
<evidence type="ECO:0000259" key="2">
    <source>
        <dbReference type="PROSITE" id="PS50004"/>
    </source>
</evidence>
<feature type="region of interest" description="Disordered" evidence="1">
    <location>
        <begin position="607"/>
        <end position="654"/>
    </location>
</feature>
<dbReference type="Pfam" id="PF00168">
    <property type="entry name" value="C2"/>
    <property type="match status" value="1"/>
</dbReference>
<dbReference type="InterPro" id="IPR000008">
    <property type="entry name" value="C2_dom"/>
</dbReference>
<proteinExistence type="predicted"/>
<accession>A0A7J6JXZ1</accession>
<feature type="region of interest" description="Disordered" evidence="1">
    <location>
        <begin position="114"/>
        <end position="141"/>
    </location>
</feature>
<dbReference type="Pfam" id="PF24652">
    <property type="entry name" value="CEP76_C"/>
    <property type="match status" value="1"/>
</dbReference>
<feature type="region of interest" description="Disordered" evidence="1">
    <location>
        <begin position="2341"/>
        <end position="2374"/>
    </location>
</feature>
<feature type="compositionally biased region" description="Low complexity" evidence="1">
    <location>
        <begin position="2069"/>
        <end position="2083"/>
    </location>
</feature>
<feature type="compositionally biased region" description="Basic and acidic residues" evidence="1">
    <location>
        <begin position="1672"/>
        <end position="1683"/>
    </location>
</feature>
<feature type="region of interest" description="Disordered" evidence="1">
    <location>
        <begin position="54"/>
        <end position="88"/>
    </location>
</feature>
<feature type="compositionally biased region" description="Basic and acidic residues" evidence="1">
    <location>
        <begin position="612"/>
        <end position="633"/>
    </location>
</feature>
<evidence type="ECO:0000313" key="4">
    <source>
        <dbReference type="Proteomes" id="UP000557509"/>
    </source>
</evidence>
<feature type="compositionally biased region" description="Gly residues" evidence="1">
    <location>
        <begin position="1622"/>
        <end position="1631"/>
    </location>
</feature>
<dbReference type="Gene3D" id="2.60.40.150">
    <property type="entry name" value="C2 domain"/>
    <property type="match status" value="1"/>
</dbReference>
<feature type="region of interest" description="Disordered" evidence="1">
    <location>
        <begin position="1308"/>
        <end position="1423"/>
    </location>
</feature>
<feature type="compositionally biased region" description="Low complexity" evidence="1">
    <location>
        <begin position="1536"/>
        <end position="1573"/>
    </location>
</feature>
<feature type="region of interest" description="Disordered" evidence="1">
    <location>
        <begin position="1621"/>
        <end position="1710"/>
    </location>
</feature>
<dbReference type="PANTHER" id="PTHR46436">
    <property type="entry name" value="CENTROSOMAL PROTEIN OF 76 KDA"/>
    <property type="match status" value="1"/>
</dbReference>
<dbReference type="PROSITE" id="PS50004">
    <property type="entry name" value="C2"/>
    <property type="match status" value="1"/>
</dbReference>
<feature type="compositionally biased region" description="Basic and acidic residues" evidence="1">
    <location>
        <begin position="1634"/>
        <end position="1659"/>
    </location>
</feature>
<feature type="compositionally biased region" description="Basic and acidic residues" evidence="1">
    <location>
        <begin position="1691"/>
        <end position="1705"/>
    </location>
</feature>
<feature type="compositionally biased region" description="Low complexity" evidence="1">
    <location>
        <begin position="2351"/>
        <end position="2360"/>
    </location>
</feature>
<reference evidence="3 4" key="1">
    <citation type="submission" date="2020-03" db="EMBL/GenBank/DDBJ databases">
        <title>Genome sequence of Toxoplasma gondii RH-88 strain.</title>
        <authorList>
            <person name="Lorenzi H.A."/>
            <person name="Venepally P."/>
            <person name="Rozenberg A."/>
            <person name="Sibley D."/>
        </authorList>
    </citation>
    <scope>NUCLEOTIDE SEQUENCE [LARGE SCALE GENOMIC DNA]</scope>
    <source>
        <strain evidence="3 4">RH-88</strain>
    </source>
</reference>
<dbReference type="Pfam" id="PF24656">
    <property type="entry name" value="CEPT76_peptidase"/>
    <property type="match status" value="1"/>
</dbReference>
<feature type="compositionally biased region" description="Low complexity" evidence="1">
    <location>
        <begin position="1342"/>
        <end position="1403"/>
    </location>
</feature>
<dbReference type="InterPro" id="IPR056288">
    <property type="entry name" value="CEP76_C"/>
</dbReference>
<evidence type="ECO:0000313" key="3">
    <source>
        <dbReference type="EMBL" id="KAF4639768.1"/>
    </source>
</evidence>
<protein>
    <submittedName>
        <fullName evidence="3">Sma protein</fullName>
    </submittedName>
</protein>
<dbReference type="SUPFAM" id="SSF49562">
    <property type="entry name" value="C2 domain (Calcium/lipid-binding domain, CaLB)"/>
    <property type="match status" value="1"/>
</dbReference>
<feature type="region of interest" description="Disordered" evidence="1">
    <location>
        <begin position="2170"/>
        <end position="2329"/>
    </location>
</feature>
<feature type="compositionally biased region" description="Basic and acidic residues" evidence="1">
    <location>
        <begin position="1898"/>
        <end position="1911"/>
    </location>
</feature>
<feature type="region of interest" description="Disordered" evidence="1">
    <location>
        <begin position="1507"/>
        <end position="1586"/>
    </location>
</feature>
<dbReference type="PANTHER" id="PTHR46436:SF2">
    <property type="entry name" value="CHROMOSOME UNDETERMINED SCAFFOLD_119, WHOLE GENOME SHOTGUN SEQUENCE"/>
    <property type="match status" value="1"/>
</dbReference>
<feature type="compositionally biased region" description="Acidic residues" evidence="1">
    <location>
        <begin position="70"/>
        <end position="82"/>
    </location>
</feature>
<gene>
    <name evidence="3" type="ORF">TGRH88_055400</name>
</gene>
<dbReference type="SMART" id="SM00239">
    <property type="entry name" value="C2"/>
    <property type="match status" value="1"/>
</dbReference>
<name>A0A7J6JXZ1_TOXGO</name>
<feature type="compositionally biased region" description="Basic and acidic residues" evidence="1">
    <location>
        <begin position="1930"/>
        <end position="1943"/>
    </location>
</feature>
<dbReference type="InterPro" id="IPR052299">
    <property type="entry name" value="CEP76"/>
</dbReference>
<feature type="compositionally biased region" description="Low complexity" evidence="1">
    <location>
        <begin position="1960"/>
        <end position="1970"/>
    </location>
</feature>
<dbReference type="EMBL" id="JAAUHK010000196">
    <property type="protein sequence ID" value="KAF4639768.1"/>
    <property type="molecule type" value="Genomic_DNA"/>
</dbReference>
<feature type="compositionally biased region" description="Basic and acidic residues" evidence="1">
    <location>
        <begin position="2287"/>
        <end position="2315"/>
    </location>
</feature>
<evidence type="ECO:0000256" key="1">
    <source>
        <dbReference type="SAM" id="MobiDB-lite"/>
    </source>
</evidence>
<feature type="compositionally biased region" description="Acidic residues" evidence="1">
    <location>
        <begin position="634"/>
        <end position="647"/>
    </location>
</feature>
<feature type="compositionally biased region" description="Basic and acidic residues" evidence="1">
    <location>
        <begin position="1451"/>
        <end position="1461"/>
    </location>
</feature>
<feature type="region of interest" description="Disordered" evidence="1">
    <location>
        <begin position="2751"/>
        <end position="2771"/>
    </location>
</feature>
<dbReference type="InterPro" id="IPR035892">
    <property type="entry name" value="C2_domain_sf"/>
</dbReference>
<feature type="compositionally biased region" description="Basic and acidic residues" evidence="1">
    <location>
        <begin position="1846"/>
        <end position="1864"/>
    </location>
</feature>
<sequence>MNRISVLVETRFGNFHHSSWSHISRWDCSPWRQDHSLSLSASCGDLGDACGKANDSSELWGVPDSRKKEEEEDDDEEEPNVTEDDKAVRLFDFDAQGKKISDRVYRAGFGEDEWTSTETTTSSESSSSTSESEVSDESYEFDDEDFAELQKLRRNNRPGAPMDPMSRLRMWESSFFINSFMNLENKQQYYFYTVTFGHVNKSRRIQGTLRRRTLYTPGYMLRPGEFKALSAPLVIWPFKVFLLPYNQLKSFCVTIEMWKINELSFNTLYASAKLTLQEIVDSEQEFQILLRRKIAGKKRSYEVHKVRVSLMLSEVFDIDLSFDSWWFLPDKAMPQKIREVPKQLLFSVPVRGRSGDRNRRKTPISQMNFWPSAGLFRYRGSLQSISNNYITVTLLYSRPKEWYRPPAHLGLCIMALKSVLQYPLFRGIVKKLTTDPRKFQQGELVGNIRCFIRSVGIHEYEEIPNRPAQPLAGAALVTQLNLREQYLVVRLFKCEHLPAANVDSYSSDPIVKIKWDAMVNTSNKRENTLRPVYNQNFYFPVRLLDPRERSNPTLKQTALPLDLYTKGPISFEVWDNDELTSDFLGGAEVHLNAVWREGQWEERCLAEGMGQEDDKTRLPDGRPAEFATKRHEGEDDDDEEEDDEDREEPLISSSAQRATVPYEWPYRTLVLRKILELKGSALPPSQQGKSTLWFEMFFIPPMPDNVELPDPPQVQSSNDIWSQVTKKWNADFSKYQKMYSEWFPDAPTDRRFLCTAEHVQTRSTFPLPSFLAPIAVPSQISPEGELLHWINSITFLSPPKQMRDGRIASWQVPSSILITRKGGANDHAILLCSCLLGLDYDAYVCKGTTNDGQDEHVWVMTRHAGGWVMMWEVTTKKRYSLPFRWGYPPGGPPKGFAAALEHQQNENAEKYWEGLYLQEWYQWSMQQAQLAHAEAVAVANAVPDVELYGDQVVADELVDPEVLLDEEAQNIDPEAQRTTGAVKQKIDKDKMMKLLRSQIEHLPITPVKTLTDPNKTLSYLPYSSVEVVFNNFQLWGNLQNHHPACITYDMEDEWKWRPLLMEPADPIDSDVLLAPPIRDKKCQLLAEDLASSVLEHIRLHRMKKGLEVFFEHREDLLFRLTFYLDLLEYRMHLDDLHKPDPGPNHMGWSSFPDECENAETLQETDCQFYQTISQQTTLTSEEKAMPGTQEALHMYAEYGGDAYCMFANVPPPGGFFDPFAAGETSGQGFQEAQAANGWSVQLVRHQKPPAPELAMNPVEAYEQQIRYQDKMAKLEQKAEAKLVKSYEKKGGAKRDYYAPAGVQFSATQRHLAAPPSPRSPTAVSPSALGGAQTTSFPAFHGSCQSSSSSSSLSSSSSSSSSSSLSSSSSSSWPSHSQSASSTYAPSSSSSASSPSQPPSGAGARRSVSFREGTKEPSSPVPRRQALLRRLSVRLREAIEAGENLLQGAEAAAREEGTDEGRFPASERANGRRLSPQVPPSRPVAEEICPRVDGLAVTAESLLTRHRSLLEPSQGATDTNAQVGEAGTNRLKDLRPSDSSAASCASPRNLASSSSDNLSCASSRRSSGTSASVSEQRSPLVLGGRSSAEKPFSVNASAVTFAALLRRMSQTCRSLEAQVKAELGGGNEGGGCQNEARERTAGDRGENSRETSDRNGESAEHCGQQPRQGPGDACREQRREDRSELKRKRETQKKMKNGEEHCRDVDLLSSVQDPGEAEVVTLRPVTSGGVETRRRFSLADDAGEKKLRDQKLRYKEAMRRRVYERLEAVAGERSQRAAEEARREGLLLLKEAEEEGRRIAEARDACKAPVAGDLLRGLPASLEPGDRETQAETRKETETGTASGGDGGEKDREKADTEAGTREEDSGYSSPSQVSEAYLSVWSGSDSDDDGWVSPLPARENREKHKTSEQRRTRGGVSRLSGESEESCGSTDRDEREERSDAKVMSHSPSFKSVASRRRLLAGLARGTLRGELPEDGQQTGDIRAPLQTDSLSPSVLLHEEDDLEKEEREEGGANEENGRDKEEKGDEGKQEAGDVVRSADPKSARLSDQDAKKGDLSEKTAQRETANLSVSPSSSSSEDSASSETETLAGSLPPSDVEGDPFDPRSRSFVWGSSESEASEAGGLECSEGDKQAVRPRPSEPWQVYVQPSFSHLLFPRVELQERRRLRKEKKRQRAEAREAEVAGLLAETFDPDPEKVEETREKRREARENCAEAGAGKTACDSRNQRDKQMSSVVRVDIEKLLARATKRKFSATAAGPSSRETELSDAKAISPTVPGDAPSSGSNKEAARGARGDREGGTRGDKRKNAATEEKSEGSCPLPLASPAAASARMREVYRRCREKASKSECRVSSLPSPSPLSGEKKEGETSSQTEHALKFAEERKHAMIYTLDYDDMPRKTIQGAWGAPTSLRPTAAEMNLKAPEGMHWDPLSQTYQYTYRNPYEDEAFGDQAKGAVQQTGEVAQAELNAGRLADYRIGKGAYRVNQQTGERDYIDGPQRDLYGQYGAMDHIDKKKDRQPQGSRPEGWDVGHAKAVYEQGVPAGYTPAPREEDTEALLQDLLLAPTEGADEFDAYDGGVDVAALGLTGSKPGDKPRVARVKPQEGFQGDYGAGYGGTASLEMQQQISQETPQEQIRAPTEWIRPSPTGHYAADQVAKWKWYYRMEEVYYIWQQVNFPVRNNHVFCGFPVHFSSSDVNDIRSYLGGARRFRKLLDIPVDNIVYAITAKCFPLMGGVISTWLFFGAEVPLISNQERERRMKRTKKPKHVKRPDDS</sequence>
<comment type="caution">
    <text evidence="3">The sequence shown here is derived from an EMBL/GenBank/DDBJ whole genome shotgun (WGS) entry which is preliminary data.</text>
</comment>
<feature type="compositionally biased region" description="Low complexity" evidence="1">
    <location>
        <begin position="116"/>
        <end position="132"/>
    </location>
</feature>
<feature type="compositionally biased region" description="Basic and acidic residues" evidence="1">
    <location>
        <begin position="1823"/>
        <end position="1837"/>
    </location>
</feature>
<feature type="domain" description="C2" evidence="2">
    <location>
        <begin position="466"/>
        <end position="605"/>
    </location>
</feature>
<feature type="compositionally biased region" description="Low complexity" evidence="1">
    <location>
        <begin position="2112"/>
        <end position="2126"/>
    </location>
</feature>
<organism evidence="3 4">
    <name type="scientific">Toxoplasma gondii</name>
    <dbReference type="NCBI Taxonomy" id="5811"/>
    <lineage>
        <taxon>Eukaryota</taxon>
        <taxon>Sar</taxon>
        <taxon>Alveolata</taxon>
        <taxon>Apicomplexa</taxon>
        <taxon>Conoidasida</taxon>
        <taxon>Coccidia</taxon>
        <taxon>Eucoccidiorida</taxon>
        <taxon>Eimeriorina</taxon>
        <taxon>Sarcocystidae</taxon>
        <taxon>Toxoplasma</taxon>
    </lineage>
</organism>
<dbReference type="InterPro" id="IPR056290">
    <property type="entry name" value="CEPT76/DRC7_peptidase-like_dom"/>
</dbReference>
<feature type="region of interest" description="Disordered" evidence="1">
    <location>
        <begin position="1448"/>
        <end position="1483"/>
    </location>
</feature>
<dbReference type="VEuPathDB" id="ToxoDB:TGME49_316730"/>
<dbReference type="Proteomes" id="UP000557509">
    <property type="component" value="Unassembled WGS sequence"/>
</dbReference>
<feature type="compositionally biased region" description="Basic and acidic residues" evidence="1">
    <location>
        <begin position="2193"/>
        <end position="2211"/>
    </location>
</feature>
<feature type="region of interest" description="Disordered" evidence="1">
    <location>
        <begin position="1801"/>
        <end position="2140"/>
    </location>
</feature>
<feature type="compositionally biased region" description="Low complexity" evidence="1">
    <location>
        <begin position="2319"/>
        <end position="2329"/>
    </location>
</feature>
<dbReference type="CDD" id="cd00030">
    <property type="entry name" value="C2"/>
    <property type="match status" value="1"/>
</dbReference>